<dbReference type="SUPFAM" id="SSF53335">
    <property type="entry name" value="S-adenosyl-L-methionine-dependent methyltransferases"/>
    <property type="match status" value="1"/>
</dbReference>
<accession>A0A6S6TUF8</accession>
<comment type="similarity">
    <text evidence="3">Belongs to the class I-like SAM-binding methyltransferase superfamily. TPMT family.</text>
</comment>
<comment type="catalytic activity">
    <reaction evidence="1">
        <text>S-adenosyl-L-methionine + a thiopurine = S-adenosyl-L-homocysteine + a thiopurine S-methylether.</text>
        <dbReference type="EC" id="2.1.1.67"/>
    </reaction>
</comment>
<dbReference type="EMBL" id="CACVAS010000117">
    <property type="protein sequence ID" value="CAA6823024.1"/>
    <property type="molecule type" value="Genomic_DNA"/>
</dbReference>
<keyword evidence="8" id="KW-0949">S-adenosyl-L-methionine</keyword>
<evidence type="ECO:0000256" key="4">
    <source>
        <dbReference type="ARBA" id="ARBA00011905"/>
    </source>
</evidence>
<keyword evidence="6 10" id="KW-0489">Methyltransferase</keyword>
<dbReference type="GO" id="GO:0032259">
    <property type="term" value="P:methylation"/>
    <property type="evidence" value="ECO:0007669"/>
    <property type="project" value="UniProtKB-KW"/>
</dbReference>
<dbReference type="EC" id="2.1.1.67" evidence="4 9"/>
<proteinExistence type="inferred from homology"/>
<evidence type="ECO:0000256" key="6">
    <source>
        <dbReference type="ARBA" id="ARBA00022603"/>
    </source>
</evidence>
<keyword evidence="7 10" id="KW-0808">Transferase</keyword>
<evidence type="ECO:0000256" key="9">
    <source>
        <dbReference type="NCBIfam" id="TIGR03840"/>
    </source>
</evidence>
<dbReference type="FunFam" id="3.40.50.150:FF:000101">
    <property type="entry name" value="Thiopurine S-methyltransferase"/>
    <property type="match status" value="1"/>
</dbReference>
<dbReference type="GO" id="GO:0010038">
    <property type="term" value="P:response to metal ion"/>
    <property type="evidence" value="ECO:0007669"/>
    <property type="project" value="InterPro"/>
</dbReference>
<dbReference type="PIRSF" id="PIRSF023956">
    <property type="entry name" value="Thiopurine_S-methyltransferase"/>
    <property type="match status" value="1"/>
</dbReference>
<dbReference type="PANTHER" id="PTHR10259">
    <property type="entry name" value="THIOPURINE S-METHYLTRANSFERASE"/>
    <property type="match status" value="1"/>
</dbReference>
<dbReference type="Gene3D" id="3.40.50.150">
    <property type="entry name" value="Vaccinia Virus protein VP39"/>
    <property type="match status" value="1"/>
</dbReference>
<protein>
    <recommendedName>
        <fullName evidence="4 9">Thiopurine S-methyltransferase</fullName>
        <ecNumber evidence="4 9">2.1.1.67</ecNumber>
    </recommendedName>
</protein>
<dbReference type="InterPro" id="IPR029063">
    <property type="entry name" value="SAM-dependent_MTases_sf"/>
</dbReference>
<evidence type="ECO:0000256" key="5">
    <source>
        <dbReference type="ARBA" id="ARBA00022490"/>
    </source>
</evidence>
<gene>
    <name evidence="10" type="ORF">HELGO_WM864</name>
</gene>
<evidence type="ECO:0000256" key="8">
    <source>
        <dbReference type="ARBA" id="ARBA00022691"/>
    </source>
</evidence>
<dbReference type="NCBIfam" id="TIGR03840">
    <property type="entry name" value="TMPT_Se_Te"/>
    <property type="match status" value="1"/>
</dbReference>
<keyword evidence="5" id="KW-0963">Cytoplasm</keyword>
<evidence type="ECO:0000256" key="1">
    <source>
        <dbReference type="ARBA" id="ARBA00000903"/>
    </source>
</evidence>
<name>A0A6S6TUF8_9BACT</name>
<evidence type="ECO:0000313" key="10">
    <source>
        <dbReference type="EMBL" id="CAA6823024.1"/>
    </source>
</evidence>
<dbReference type="InterPro" id="IPR008854">
    <property type="entry name" value="TPMT"/>
</dbReference>
<evidence type="ECO:0000256" key="3">
    <source>
        <dbReference type="ARBA" id="ARBA00008145"/>
    </source>
</evidence>
<organism evidence="10">
    <name type="scientific">uncultured Sulfurovum sp</name>
    <dbReference type="NCBI Taxonomy" id="269237"/>
    <lineage>
        <taxon>Bacteria</taxon>
        <taxon>Pseudomonadati</taxon>
        <taxon>Campylobacterota</taxon>
        <taxon>Epsilonproteobacteria</taxon>
        <taxon>Campylobacterales</taxon>
        <taxon>Sulfurovaceae</taxon>
        <taxon>Sulfurovum</taxon>
        <taxon>environmental samples</taxon>
    </lineage>
</organism>
<dbReference type="PROSITE" id="PS51585">
    <property type="entry name" value="SAM_MT_TPMT"/>
    <property type="match status" value="1"/>
</dbReference>
<dbReference type="AlphaFoldDB" id="A0A6S6TUF8"/>
<dbReference type="Pfam" id="PF05724">
    <property type="entry name" value="TPMT"/>
    <property type="match status" value="1"/>
</dbReference>
<comment type="subcellular location">
    <subcellularLocation>
        <location evidence="2">Cytoplasm</location>
    </subcellularLocation>
</comment>
<sequence>MEKHIWLERWENNETGFHESSVNPLLLKHFHALELPLASRIFVPLCGKSLDVGWFLAKGYCVVGVEFSESAVKELFKELEEEPYVVKEGHFTHYSAENIDIYVGDFFDLTLELVGNIDAIYDRASIVALPAEARPKYAKHMLALTRSAPQLLVSIEYDQNLSNRTPFNVDSDELHTHYAEHYTLSQLDTLEIEGGFKGKIPASDTVWLLDDLNL</sequence>
<dbReference type="InterPro" id="IPR022474">
    <property type="entry name" value="Thiopur_S-MeTfrase_Se/Te_detox"/>
</dbReference>
<dbReference type="InterPro" id="IPR025835">
    <property type="entry name" value="Thiopurine_S-MeTrfase"/>
</dbReference>
<reference evidence="10" key="1">
    <citation type="submission" date="2020-01" db="EMBL/GenBank/DDBJ databases">
        <authorList>
            <person name="Meier V. D."/>
            <person name="Meier V D."/>
        </authorList>
    </citation>
    <scope>NUCLEOTIDE SEQUENCE</scope>
    <source>
        <strain evidence="10">HLG_WM_MAG_01</strain>
    </source>
</reference>
<dbReference type="GO" id="GO:0008119">
    <property type="term" value="F:thiopurine S-methyltransferase activity"/>
    <property type="evidence" value="ECO:0007669"/>
    <property type="project" value="UniProtKB-UniRule"/>
</dbReference>
<dbReference type="HAMAP" id="MF_00812">
    <property type="entry name" value="Thiopur_methtran"/>
    <property type="match status" value="1"/>
</dbReference>
<evidence type="ECO:0000256" key="2">
    <source>
        <dbReference type="ARBA" id="ARBA00004496"/>
    </source>
</evidence>
<evidence type="ECO:0000256" key="7">
    <source>
        <dbReference type="ARBA" id="ARBA00022679"/>
    </source>
</evidence>
<dbReference type="PANTHER" id="PTHR10259:SF11">
    <property type="entry name" value="THIOPURINE S-METHYLTRANSFERASE"/>
    <property type="match status" value="1"/>
</dbReference>
<dbReference type="GO" id="GO:0005737">
    <property type="term" value="C:cytoplasm"/>
    <property type="evidence" value="ECO:0007669"/>
    <property type="project" value="UniProtKB-SubCell"/>
</dbReference>